<sequence length="328" mass="35228">MTRRGARKASPSWAPGETALSTLYVTHPSAVEHVVPTGHPERPARMQAVERALEDERFAALVRCHAPKAEAAVAELVHPASYVETIVAASPDEGFFQIDGDTLMSPGSLNTCLHAIGGSNHAVDAVMKGECANAFVAMRPPGHHAERDRAMGFCLFNHAAIAVRHAQKAFGATRVALVDFDVHHGNGSQDIFWADKTVMYASTHQMPLFPGSGATGERGDHDTIVNAPLKAFDGSELFREAFDARILPRLDAFAPDLIVISAGFDAHKLDPLANIQLDEADFGWATRRLMEVADRHAGGRVVSILEGGYSLDGLARSVAAHMDALMGR</sequence>
<dbReference type="EC" id="3.5.1.-" evidence="3"/>
<dbReference type="GO" id="GO:0016787">
    <property type="term" value="F:hydrolase activity"/>
    <property type="evidence" value="ECO:0007669"/>
    <property type="project" value="UniProtKB-KW"/>
</dbReference>
<evidence type="ECO:0000259" key="2">
    <source>
        <dbReference type="Pfam" id="PF00850"/>
    </source>
</evidence>
<proteinExistence type="inferred from homology"/>
<dbReference type="PRINTS" id="PR01270">
    <property type="entry name" value="HDASUPER"/>
</dbReference>
<comment type="similarity">
    <text evidence="1">Belongs to the histone deacetylase family.</text>
</comment>
<dbReference type="InterPro" id="IPR000286">
    <property type="entry name" value="HDACs"/>
</dbReference>
<dbReference type="PANTHER" id="PTHR10625:SF10">
    <property type="entry name" value="HISTONE DEACETYLASE HDAC1"/>
    <property type="match status" value="1"/>
</dbReference>
<dbReference type="Gene3D" id="3.40.800.20">
    <property type="entry name" value="Histone deacetylase domain"/>
    <property type="match status" value="1"/>
</dbReference>
<evidence type="ECO:0000313" key="3">
    <source>
        <dbReference type="EMBL" id="SPK02019.1"/>
    </source>
</evidence>
<dbReference type="AlphaFoldDB" id="A0A2P9HAU7"/>
<dbReference type="GO" id="GO:0040029">
    <property type="term" value="P:epigenetic regulation of gene expression"/>
    <property type="evidence" value="ECO:0007669"/>
    <property type="project" value="TreeGrafter"/>
</dbReference>
<dbReference type="SUPFAM" id="SSF52768">
    <property type="entry name" value="Arginase/deacetylase"/>
    <property type="match status" value="1"/>
</dbReference>
<dbReference type="PANTHER" id="PTHR10625">
    <property type="entry name" value="HISTONE DEACETYLASE HDAC1-RELATED"/>
    <property type="match status" value="1"/>
</dbReference>
<reference evidence="4" key="1">
    <citation type="journal article" date="2009" name="PLoS ONE">
        <title>Methylobacterium genome sequences: a reference blueprint to investigate microbial metabolism of C1 compounds from natural and industrial sources.</title>
        <authorList>
            <person name="Vuilleumier S."/>
            <person name="Chistoserdova L."/>
            <person name="Lee M.-C."/>
            <person name="Bringel F."/>
            <person name="Lajus A."/>
            <person name="Zhou Y."/>
            <person name="Gourion B."/>
            <person name="Barbe V."/>
            <person name="Chang J."/>
            <person name="Cruveiller S."/>
            <person name="Dossat C."/>
            <person name="Gillett W."/>
            <person name="Gruffaz C."/>
            <person name="Haugen E."/>
            <person name="Hourcade E."/>
            <person name="Levy R."/>
            <person name="Mangenot S."/>
            <person name="Muller E."/>
            <person name="Nadalig T."/>
            <person name="Pagni M."/>
            <person name="Penny C."/>
            <person name="Peyraud R."/>
            <person name="Robinson D.G."/>
            <person name="Roche D."/>
            <person name="Rouy Z."/>
            <person name="Saenampechek C."/>
            <person name="Salvignol G."/>
            <person name="Vallenet D."/>
            <person name="Wu Z."/>
            <person name="Marx C.J."/>
            <person name="Vorholt J.A."/>
            <person name="Olson M.V."/>
            <person name="Kaul R."/>
            <person name="Weissenbach J."/>
            <person name="Medigue C."/>
            <person name="Lidstrom M.E."/>
        </authorList>
    </citation>
    <scope>NUCLEOTIDE SEQUENCE [LARGE SCALE GENOMIC DNA]</scope>
    <source>
        <strain evidence="4">DSM 6343 / CIP 106787 / DM4</strain>
    </source>
</reference>
<feature type="domain" description="Histone deacetylase" evidence="2">
    <location>
        <begin position="39"/>
        <end position="325"/>
    </location>
</feature>
<evidence type="ECO:0000313" key="4">
    <source>
        <dbReference type="Proteomes" id="UP000008070"/>
    </source>
</evidence>
<dbReference type="InterPro" id="IPR037138">
    <property type="entry name" value="His_deacetylse_dom_sf"/>
</dbReference>
<accession>A0A2P9HAU7</accession>
<dbReference type="InterPro" id="IPR023696">
    <property type="entry name" value="Ureohydrolase_dom_sf"/>
</dbReference>
<organism evidence="3 4">
    <name type="scientific">Methylorubrum extorquens (strain DSM 6343 / CIP 106787 / DM4)</name>
    <name type="common">Methylobacterium extorquens</name>
    <dbReference type="NCBI Taxonomy" id="661410"/>
    <lineage>
        <taxon>Bacteria</taxon>
        <taxon>Pseudomonadati</taxon>
        <taxon>Pseudomonadota</taxon>
        <taxon>Alphaproteobacteria</taxon>
        <taxon>Hyphomicrobiales</taxon>
        <taxon>Methylobacteriaceae</taxon>
        <taxon>Methylorubrum</taxon>
    </lineage>
</organism>
<dbReference type="GO" id="GO:0004407">
    <property type="term" value="F:histone deacetylase activity"/>
    <property type="evidence" value="ECO:0007669"/>
    <property type="project" value="TreeGrafter"/>
</dbReference>
<protein>
    <submittedName>
        <fullName evidence="3">Histone deacetylase-like amidohydrolase</fullName>
        <ecNumber evidence="3">3.5.1.-</ecNumber>
    </submittedName>
</protein>
<dbReference type="Pfam" id="PF00850">
    <property type="entry name" value="Hist_deacetyl"/>
    <property type="match status" value="1"/>
</dbReference>
<gene>
    <name evidence="3" type="ORF">METD_I3764</name>
</gene>
<dbReference type="EMBL" id="FP103042">
    <property type="protein sequence ID" value="SPK02019.1"/>
    <property type="molecule type" value="Genomic_DNA"/>
</dbReference>
<evidence type="ECO:0000256" key="1">
    <source>
        <dbReference type="ARBA" id="ARBA00005947"/>
    </source>
</evidence>
<name>A0A2P9HAU7_METED</name>
<dbReference type="CDD" id="cd11599">
    <property type="entry name" value="HDAC_classII_2"/>
    <property type="match status" value="1"/>
</dbReference>
<keyword evidence="3" id="KW-0378">Hydrolase</keyword>
<dbReference type="InterPro" id="IPR023801">
    <property type="entry name" value="His_deacetylse_dom"/>
</dbReference>
<dbReference type="Proteomes" id="UP000008070">
    <property type="component" value="Chromosome"/>
</dbReference>